<dbReference type="PROSITE" id="PS01124">
    <property type="entry name" value="HTH_ARAC_FAMILY_2"/>
    <property type="match status" value="1"/>
</dbReference>
<dbReference type="PANTHER" id="PTHR43130:SF3">
    <property type="entry name" value="HTH-TYPE TRANSCRIPTIONAL REGULATOR RV1931C"/>
    <property type="match status" value="1"/>
</dbReference>
<proteinExistence type="predicted"/>
<gene>
    <name evidence="4" type="ORF">FAM09_22290</name>
</gene>
<dbReference type="PANTHER" id="PTHR43130">
    <property type="entry name" value="ARAC-FAMILY TRANSCRIPTIONAL REGULATOR"/>
    <property type="match status" value="1"/>
</dbReference>
<dbReference type="Pfam" id="PF01965">
    <property type="entry name" value="DJ-1_PfpI"/>
    <property type="match status" value="1"/>
</dbReference>
<dbReference type="EMBL" id="STFF01000007">
    <property type="protein sequence ID" value="THU34730.1"/>
    <property type="molecule type" value="Genomic_DNA"/>
</dbReference>
<keyword evidence="5" id="KW-1185">Reference proteome</keyword>
<comment type="caution">
    <text evidence="4">The sequence shown here is derived from an EMBL/GenBank/DDBJ whole genome shotgun (WGS) entry which is preliminary data.</text>
</comment>
<sequence length="308" mass="34914">MEKIAFIVPPFVEILDLAGPVQVFTEARFYGFETELEFYCLEEASVSSSGLPFGKVSHFSEANLCNGDYLFVPGMDFQYLSSPAFKTQHAFFNWLKQCSDKGTFICSVCNGAFALGYAGLLKNTECTTHWRRIEALQQAFPDAKVLTDILFKKSNNVYTSAGISAGIDLALAIMEELKGALFTHKVARGLVVYHRRSQHHTQQSVYLDYRNHINPNIHIVQDHLIEHLADENSIEDLAKMVAMSPRNLSRVFKEKTGTTILEYLTLLRLELARTMLNNPNFTIEYIASRCGFKTARQLQRILKNNSQH</sequence>
<keyword evidence="2" id="KW-0804">Transcription</keyword>
<dbReference type="Gene3D" id="3.40.50.880">
    <property type="match status" value="1"/>
</dbReference>
<evidence type="ECO:0000313" key="4">
    <source>
        <dbReference type="EMBL" id="THU34730.1"/>
    </source>
</evidence>
<evidence type="ECO:0000313" key="5">
    <source>
        <dbReference type="Proteomes" id="UP000306918"/>
    </source>
</evidence>
<accession>A0A4S8HHN0</accession>
<dbReference type="GO" id="GO:0043565">
    <property type="term" value="F:sequence-specific DNA binding"/>
    <property type="evidence" value="ECO:0007669"/>
    <property type="project" value="InterPro"/>
</dbReference>
<dbReference type="SMART" id="SM00342">
    <property type="entry name" value="HTH_ARAC"/>
    <property type="match status" value="1"/>
</dbReference>
<dbReference type="RefSeq" id="WP_136579374.1">
    <property type="nucleotide sequence ID" value="NZ_STFF01000007.1"/>
</dbReference>
<keyword evidence="1" id="KW-0805">Transcription regulation</keyword>
<dbReference type="SUPFAM" id="SSF52317">
    <property type="entry name" value="Class I glutamine amidotransferase-like"/>
    <property type="match status" value="1"/>
</dbReference>
<dbReference type="OrthoDB" id="9803764at2"/>
<dbReference type="InterPro" id="IPR052158">
    <property type="entry name" value="INH-QAR"/>
</dbReference>
<dbReference type="Pfam" id="PF12833">
    <property type="entry name" value="HTH_18"/>
    <property type="match status" value="1"/>
</dbReference>
<feature type="domain" description="HTH araC/xylS-type" evidence="3">
    <location>
        <begin position="218"/>
        <end position="308"/>
    </location>
</feature>
<dbReference type="SUPFAM" id="SSF46689">
    <property type="entry name" value="Homeodomain-like"/>
    <property type="match status" value="1"/>
</dbReference>
<dbReference type="AlphaFoldDB" id="A0A4S8HHN0"/>
<protein>
    <submittedName>
        <fullName evidence="4">Helix-turn-helix domain-containing protein</fullName>
    </submittedName>
</protein>
<dbReference type="InterPro" id="IPR018060">
    <property type="entry name" value="HTH_AraC"/>
</dbReference>
<evidence type="ECO:0000259" key="3">
    <source>
        <dbReference type="PROSITE" id="PS01124"/>
    </source>
</evidence>
<dbReference type="GO" id="GO:0003700">
    <property type="term" value="F:DNA-binding transcription factor activity"/>
    <property type="evidence" value="ECO:0007669"/>
    <property type="project" value="InterPro"/>
</dbReference>
<organism evidence="4 5">
    <name type="scientific">Niastella caeni</name>
    <dbReference type="NCBI Taxonomy" id="2569763"/>
    <lineage>
        <taxon>Bacteria</taxon>
        <taxon>Pseudomonadati</taxon>
        <taxon>Bacteroidota</taxon>
        <taxon>Chitinophagia</taxon>
        <taxon>Chitinophagales</taxon>
        <taxon>Chitinophagaceae</taxon>
        <taxon>Niastella</taxon>
    </lineage>
</organism>
<dbReference type="Proteomes" id="UP000306918">
    <property type="component" value="Unassembled WGS sequence"/>
</dbReference>
<reference evidence="4 5" key="1">
    <citation type="submission" date="2019-04" db="EMBL/GenBank/DDBJ databases">
        <title>Niastella caeni sp. nov., isolated from activated sludge.</title>
        <authorList>
            <person name="Sheng M."/>
        </authorList>
    </citation>
    <scope>NUCLEOTIDE SEQUENCE [LARGE SCALE GENOMIC DNA]</scope>
    <source>
        <strain evidence="4 5">HX-2-15</strain>
    </source>
</reference>
<dbReference type="InterPro" id="IPR009057">
    <property type="entry name" value="Homeodomain-like_sf"/>
</dbReference>
<name>A0A4S8HHN0_9BACT</name>
<evidence type="ECO:0000256" key="2">
    <source>
        <dbReference type="ARBA" id="ARBA00023163"/>
    </source>
</evidence>
<dbReference type="InterPro" id="IPR029062">
    <property type="entry name" value="Class_I_gatase-like"/>
</dbReference>
<evidence type="ECO:0000256" key="1">
    <source>
        <dbReference type="ARBA" id="ARBA00023015"/>
    </source>
</evidence>
<dbReference type="Gene3D" id="1.10.10.60">
    <property type="entry name" value="Homeodomain-like"/>
    <property type="match status" value="2"/>
</dbReference>
<dbReference type="InterPro" id="IPR002818">
    <property type="entry name" value="DJ-1/PfpI"/>
</dbReference>